<protein>
    <submittedName>
        <fullName evidence="2">Uncharacterized protein</fullName>
    </submittedName>
</protein>
<comment type="caution">
    <text evidence="2">The sequence shown here is derived from an EMBL/GenBank/DDBJ whole genome shotgun (WGS) entry which is preliminary data.</text>
</comment>
<reference evidence="3" key="1">
    <citation type="journal article" date="2019" name="Int. J. Syst. Evol. Microbiol.">
        <title>The Global Catalogue of Microorganisms (GCM) 10K type strain sequencing project: providing services to taxonomists for standard genome sequencing and annotation.</title>
        <authorList>
            <consortium name="The Broad Institute Genomics Platform"/>
            <consortium name="The Broad Institute Genome Sequencing Center for Infectious Disease"/>
            <person name="Wu L."/>
            <person name="Ma J."/>
        </authorList>
    </citation>
    <scope>NUCLEOTIDE SEQUENCE [LARGE SCALE GENOMIC DNA]</scope>
    <source>
        <strain evidence="3">CCUG 58760</strain>
    </source>
</reference>
<accession>A0ABW0G940</accession>
<feature type="transmembrane region" description="Helical" evidence="1">
    <location>
        <begin position="22"/>
        <end position="43"/>
    </location>
</feature>
<evidence type="ECO:0000256" key="1">
    <source>
        <dbReference type="SAM" id="Phobius"/>
    </source>
</evidence>
<dbReference type="EMBL" id="JBHSLC010000038">
    <property type="protein sequence ID" value="MFC5357081.1"/>
    <property type="molecule type" value="Genomic_DNA"/>
</dbReference>
<keyword evidence="3" id="KW-1185">Reference proteome</keyword>
<organism evidence="2 3">
    <name type="scientific">Azospirillum himalayense</name>
    <dbReference type="NCBI Taxonomy" id="654847"/>
    <lineage>
        <taxon>Bacteria</taxon>
        <taxon>Pseudomonadati</taxon>
        <taxon>Pseudomonadota</taxon>
        <taxon>Alphaproteobacteria</taxon>
        <taxon>Rhodospirillales</taxon>
        <taxon>Azospirillaceae</taxon>
        <taxon>Azospirillum</taxon>
    </lineage>
</organism>
<gene>
    <name evidence="2" type="ORF">ACFPMG_18885</name>
</gene>
<dbReference type="Proteomes" id="UP001596166">
    <property type="component" value="Unassembled WGS sequence"/>
</dbReference>
<evidence type="ECO:0000313" key="3">
    <source>
        <dbReference type="Proteomes" id="UP001596166"/>
    </source>
</evidence>
<evidence type="ECO:0000313" key="2">
    <source>
        <dbReference type="EMBL" id="MFC5357081.1"/>
    </source>
</evidence>
<keyword evidence="1" id="KW-1133">Transmembrane helix</keyword>
<name>A0ABW0G940_9PROT</name>
<keyword evidence="1" id="KW-0812">Transmembrane</keyword>
<proteinExistence type="predicted"/>
<keyword evidence="1" id="KW-0472">Membrane</keyword>
<dbReference type="RefSeq" id="WP_376996617.1">
    <property type="nucleotide sequence ID" value="NZ_JBHSLC010000038.1"/>
</dbReference>
<sequence length="48" mass="5201">MVRWSLLAIYVATSIAGLFVGWGRWCAATAIIGVAGMLAYVWLAERDA</sequence>